<evidence type="ECO:0008006" key="3">
    <source>
        <dbReference type="Google" id="ProtNLM"/>
    </source>
</evidence>
<dbReference type="Proteomes" id="UP000653730">
    <property type="component" value="Unassembled WGS sequence"/>
</dbReference>
<sequence length="221" mass="25961">MNLKNRSIIILLILLFISCRGQEKSEKHKGEVKKERNYDKDSTLINFSSEKHEYNIFPDEVDPKSNQILSVNIQITNIKTNQIQNIEYNPEFWYYPQELTTHSFYQSKDSVIKTGFGVESYKNIVISDFNFDKREDFAITNSEGGNGGPSYNYYIQKEDGQFELDDNLTNKIRFFPVEINNEEKTLTISHPSGCCKQLTYKIQLQPDGEWEEIFYELKDME</sequence>
<reference evidence="1 2" key="1">
    <citation type="submission" date="2020-09" db="EMBL/GenBank/DDBJ databases">
        <title>Sinomicrobium weinanense sp. nov., a halophilic bacteria isolated from saline-alkali soil.</title>
        <authorList>
            <person name="Wu P."/>
            <person name="Ren H."/>
            <person name="Mei Y."/>
            <person name="Liang Y."/>
            <person name="Chen Z."/>
        </authorList>
    </citation>
    <scope>NUCLEOTIDE SEQUENCE [LARGE SCALE GENOMIC DNA]</scope>
    <source>
        <strain evidence="1 2">FJxs</strain>
    </source>
</reference>
<dbReference type="InterPro" id="IPR058087">
    <property type="entry name" value="XAC2610_dom"/>
</dbReference>
<proteinExistence type="predicted"/>
<dbReference type="AlphaFoldDB" id="A0A926JVQ4"/>
<evidence type="ECO:0000313" key="2">
    <source>
        <dbReference type="Proteomes" id="UP000653730"/>
    </source>
</evidence>
<evidence type="ECO:0000313" key="1">
    <source>
        <dbReference type="EMBL" id="MBC9798194.1"/>
    </source>
</evidence>
<comment type="caution">
    <text evidence="1">The sequence shown here is derived from an EMBL/GenBank/DDBJ whole genome shotgun (WGS) entry which is preliminary data.</text>
</comment>
<dbReference type="NCBIfam" id="NF047539">
    <property type="entry name" value="XAC2610_fam"/>
    <property type="match status" value="1"/>
</dbReference>
<name>A0A926JVQ4_9FLAO</name>
<organism evidence="1 2">
    <name type="scientific">Sinomicrobium weinanense</name>
    <dbReference type="NCBI Taxonomy" id="2842200"/>
    <lineage>
        <taxon>Bacteria</taxon>
        <taxon>Pseudomonadati</taxon>
        <taxon>Bacteroidota</taxon>
        <taxon>Flavobacteriia</taxon>
        <taxon>Flavobacteriales</taxon>
        <taxon>Flavobacteriaceae</taxon>
        <taxon>Sinomicrobium</taxon>
    </lineage>
</organism>
<dbReference type="RefSeq" id="WP_187967318.1">
    <property type="nucleotide sequence ID" value="NZ_JACVDC010000094.1"/>
</dbReference>
<gene>
    <name evidence="1" type="ORF">IBL28_19650</name>
</gene>
<keyword evidence="2" id="KW-1185">Reference proteome</keyword>
<accession>A0A926JVQ4</accession>
<dbReference type="EMBL" id="JACVDC010000094">
    <property type="protein sequence ID" value="MBC9798194.1"/>
    <property type="molecule type" value="Genomic_DNA"/>
</dbReference>
<protein>
    <recommendedName>
        <fullName evidence="3">Lipoprotein</fullName>
    </recommendedName>
</protein>
<dbReference type="PROSITE" id="PS51257">
    <property type="entry name" value="PROKAR_LIPOPROTEIN"/>
    <property type="match status" value="1"/>
</dbReference>